<dbReference type="Pfam" id="PF22515">
    <property type="entry name" value="DUF6996"/>
    <property type="match status" value="1"/>
</dbReference>
<evidence type="ECO:0000259" key="1">
    <source>
        <dbReference type="Pfam" id="PF22515"/>
    </source>
</evidence>
<feature type="domain" description="DUF6997" evidence="2">
    <location>
        <begin position="90"/>
        <end position="261"/>
    </location>
</feature>
<evidence type="ECO:0000313" key="5">
    <source>
        <dbReference type="Proteomes" id="UP000183975"/>
    </source>
</evidence>
<accession>A0A1M6MNX9</accession>
<dbReference type="Pfam" id="PF22518">
    <property type="entry name" value="DUF6997"/>
    <property type="match status" value="1"/>
</dbReference>
<protein>
    <submittedName>
        <fullName evidence="4">Uncharacterized protein</fullName>
    </submittedName>
</protein>
<dbReference type="InterPro" id="IPR055650">
    <property type="entry name" value="DUF7226"/>
</dbReference>
<evidence type="ECO:0000313" key="4">
    <source>
        <dbReference type="EMBL" id="SHJ85144.1"/>
    </source>
</evidence>
<evidence type="ECO:0000259" key="2">
    <source>
        <dbReference type="Pfam" id="PF22518"/>
    </source>
</evidence>
<reference evidence="4 5" key="1">
    <citation type="submission" date="2016-11" db="EMBL/GenBank/DDBJ databases">
        <authorList>
            <person name="Jaros S."/>
            <person name="Januszkiewicz K."/>
            <person name="Wedrychowicz H."/>
        </authorList>
    </citation>
    <scope>NUCLEOTIDE SEQUENCE [LARGE SCALE GENOMIC DNA]</scope>
    <source>
        <strain evidence="4 5">DSM 14214</strain>
    </source>
</reference>
<dbReference type="InterPro" id="IPR054265">
    <property type="entry name" value="DUF6996"/>
</dbReference>
<sequence>MQASVEPSRRCLSGIMGLNDTAWENLFDKYHILAEIERNGQFTISANQIKEFREPRLMTKFDHKVNLPTIFAENQLAILPVTRGDYVISSFSAYKEFEQPSTDVQRISIPAHIQSLMPQFLVSEAIALNCANACGILEDFLEDEALVATVSGRMSSGEFNFNIDSASGTRAVSVTNSQIEIDAAYEGINYLSLFEAKRDLSDDFLVRQLYYPFRVWSNRVTKIVKPVFLIFSNGIFNLYQYQFDDPQNYNSLRLVKQKNYVIATEICLSDIENLLGTVPEVQEPEISFPQADSMSRIINLIELLHEKPMTRNSITTEYAFDVRQTNYYTDAGRYLGLIDKGRDEDNNILFQLSEKGHRIMNLAYRERQLAIVSQILEHKPFRETLKLHLQNGVMPDKNTIVRIMKNSNLYNIGAESTYFRRSSTIIGWTNWILSIIDD</sequence>
<dbReference type="InterPro" id="IPR054266">
    <property type="entry name" value="DUF6997"/>
</dbReference>
<dbReference type="AlphaFoldDB" id="A0A1M6MNX9"/>
<dbReference type="EMBL" id="FRAH01000007">
    <property type="protein sequence ID" value="SHJ85144.1"/>
    <property type="molecule type" value="Genomic_DNA"/>
</dbReference>
<dbReference type="Pfam" id="PF23871">
    <property type="entry name" value="DUF7226"/>
    <property type="match status" value="1"/>
</dbReference>
<keyword evidence="5" id="KW-1185">Reference proteome</keyword>
<feature type="domain" description="DUF6996" evidence="1">
    <location>
        <begin position="20"/>
        <end position="88"/>
    </location>
</feature>
<proteinExistence type="predicted"/>
<feature type="domain" description="DUF7226" evidence="3">
    <location>
        <begin position="296"/>
        <end position="436"/>
    </location>
</feature>
<dbReference type="Proteomes" id="UP000183975">
    <property type="component" value="Unassembled WGS sequence"/>
</dbReference>
<gene>
    <name evidence="4" type="ORF">SAMN02745138_00646</name>
</gene>
<evidence type="ECO:0000259" key="3">
    <source>
        <dbReference type="Pfam" id="PF23871"/>
    </source>
</evidence>
<name>A0A1M6MNX9_9FIRM</name>
<organism evidence="4 5">
    <name type="scientific">Anaerotignum lactatifermentans DSM 14214</name>
    <dbReference type="NCBI Taxonomy" id="1121323"/>
    <lineage>
        <taxon>Bacteria</taxon>
        <taxon>Bacillati</taxon>
        <taxon>Bacillota</taxon>
        <taxon>Clostridia</taxon>
        <taxon>Lachnospirales</taxon>
        <taxon>Anaerotignaceae</taxon>
        <taxon>Anaerotignum</taxon>
    </lineage>
</organism>